<keyword evidence="6" id="KW-1133">Transmembrane helix</keyword>
<evidence type="ECO:0000259" key="10">
    <source>
        <dbReference type="Pfam" id="PF00129"/>
    </source>
</evidence>
<evidence type="ECO:0000256" key="6">
    <source>
        <dbReference type="ARBA" id="ARBA00022989"/>
    </source>
</evidence>
<dbReference type="InterPro" id="IPR011161">
    <property type="entry name" value="MHC_I-like_Ag-recog"/>
</dbReference>
<dbReference type="Pfam" id="PF00129">
    <property type="entry name" value="MHC_I"/>
    <property type="match status" value="1"/>
</dbReference>
<evidence type="ECO:0000256" key="1">
    <source>
        <dbReference type="ARBA" id="ARBA00004479"/>
    </source>
</evidence>
<keyword evidence="8" id="KW-1015">Disulfide bond</keyword>
<dbReference type="EMBL" id="VYZV01008173">
    <property type="protein sequence ID" value="NXS66778.1"/>
    <property type="molecule type" value="Genomic_DNA"/>
</dbReference>
<name>A0A7L2WAA3_PANHA</name>
<organism evidence="11 12">
    <name type="scientific">Pandion haliaetus</name>
    <name type="common">Osprey</name>
    <name type="synonym">Falco haliaetus</name>
    <dbReference type="NCBI Taxonomy" id="56262"/>
    <lineage>
        <taxon>Eukaryota</taxon>
        <taxon>Metazoa</taxon>
        <taxon>Chordata</taxon>
        <taxon>Craniata</taxon>
        <taxon>Vertebrata</taxon>
        <taxon>Euteleostomi</taxon>
        <taxon>Archelosauria</taxon>
        <taxon>Archosauria</taxon>
        <taxon>Dinosauria</taxon>
        <taxon>Saurischia</taxon>
        <taxon>Theropoda</taxon>
        <taxon>Coelurosauria</taxon>
        <taxon>Aves</taxon>
        <taxon>Neognathae</taxon>
        <taxon>Neoaves</taxon>
        <taxon>Telluraves</taxon>
        <taxon>Accipitrimorphae</taxon>
        <taxon>Accipitriformes</taxon>
        <taxon>Pandionidae</taxon>
        <taxon>Pandion</taxon>
    </lineage>
</organism>
<dbReference type="OrthoDB" id="8936120at2759"/>
<evidence type="ECO:0000313" key="11">
    <source>
        <dbReference type="EMBL" id="NXS66778.1"/>
    </source>
</evidence>
<evidence type="ECO:0000256" key="7">
    <source>
        <dbReference type="ARBA" id="ARBA00023136"/>
    </source>
</evidence>
<keyword evidence="4" id="KW-0732">Signal</keyword>
<feature type="non-terminal residue" evidence="11">
    <location>
        <position position="77"/>
    </location>
</feature>
<dbReference type="AlphaFoldDB" id="A0A7L2WAA3"/>
<dbReference type="InterPro" id="IPR037055">
    <property type="entry name" value="MHC_I-like_Ag-recog_sf"/>
</dbReference>
<evidence type="ECO:0000256" key="3">
    <source>
        <dbReference type="ARBA" id="ARBA00022692"/>
    </source>
</evidence>
<keyword evidence="12" id="KW-1185">Reference proteome</keyword>
<keyword evidence="2" id="KW-0490">MHC I</keyword>
<accession>A0A7L2WAA3</accession>
<evidence type="ECO:0000256" key="4">
    <source>
        <dbReference type="ARBA" id="ARBA00022729"/>
    </source>
</evidence>
<dbReference type="GO" id="GO:0005615">
    <property type="term" value="C:extracellular space"/>
    <property type="evidence" value="ECO:0007669"/>
    <property type="project" value="TreeGrafter"/>
</dbReference>
<dbReference type="GO" id="GO:0002474">
    <property type="term" value="P:antigen processing and presentation of peptide antigen via MHC class I"/>
    <property type="evidence" value="ECO:0007669"/>
    <property type="project" value="UniProtKB-KW"/>
</dbReference>
<feature type="non-terminal residue" evidence="11">
    <location>
        <position position="1"/>
    </location>
</feature>
<comment type="caution">
    <text evidence="11">The sequence shown here is derived from an EMBL/GenBank/DDBJ whole genome shotgun (WGS) entry which is preliminary data.</text>
</comment>
<comment type="subcellular location">
    <subcellularLocation>
        <location evidence="1">Membrane</location>
        <topology evidence="1">Single-pass type I membrane protein</topology>
    </subcellularLocation>
</comment>
<dbReference type="SUPFAM" id="SSF54452">
    <property type="entry name" value="MHC antigen-recognition domain"/>
    <property type="match status" value="1"/>
</dbReference>
<keyword evidence="9" id="KW-0325">Glycoprotein</keyword>
<gene>
    <name evidence="11" type="primary">Ha1f_0</name>
    <name evidence="11" type="ORF">PANHAL_R13665</name>
</gene>
<reference evidence="11 12" key="1">
    <citation type="submission" date="2019-09" db="EMBL/GenBank/DDBJ databases">
        <title>Bird 10,000 Genomes (B10K) Project - Family phase.</title>
        <authorList>
            <person name="Zhang G."/>
        </authorList>
    </citation>
    <scope>NUCLEOTIDE SEQUENCE [LARGE SCALE GENOMIC DNA]</scope>
    <source>
        <strain evidence="11">B10K-DU-012-58</strain>
        <tissue evidence="11">Muscle</tissue>
    </source>
</reference>
<evidence type="ECO:0000256" key="5">
    <source>
        <dbReference type="ARBA" id="ARBA00022859"/>
    </source>
</evidence>
<keyword evidence="7" id="KW-0472">Membrane</keyword>
<evidence type="ECO:0000256" key="8">
    <source>
        <dbReference type="ARBA" id="ARBA00023157"/>
    </source>
</evidence>
<dbReference type="PANTHER" id="PTHR16675">
    <property type="entry name" value="MHC CLASS I-RELATED"/>
    <property type="match status" value="1"/>
</dbReference>
<keyword evidence="3" id="KW-0812">Transmembrane</keyword>
<evidence type="ECO:0000313" key="12">
    <source>
        <dbReference type="Proteomes" id="UP000580171"/>
    </source>
</evidence>
<dbReference type="InterPro" id="IPR011162">
    <property type="entry name" value="MHC_I/II-like_Ag-recog"/>
</dbReference>
<protein>
    <submittedName>
        <fullName evidence="11">HA1F protein</fullName>
    </submittedName>
</protein>
<feature type="domain" description="MHC class I-like antigen recognition-like" evidence="10">
    <location>
        <begin position="1"/>
        <end position="77"/>
    </location>
</feature>
<dbReference type="Gene3D" id="3.30.500.10">
    <property type="entry name" value="MHC class I-like antigen recognition-like"/>
    <property type="match status" value="1"/>
</dbReference>
<dbReference type="Proteomes" id="UP000580171">
    <property type="component" value="Unassembled WGS sequence"/>
</dbReference>
<proteinExistence type="predicted"/>
<dbReference type="InterPro" id="IPR050208">
    <property type="entry name" value="MHC_class-I_related"/>
</dbReference>
<evidence type="ECO:0000256" key="9">
    <source>
        <dbReference type="ARBA" id="ARBA00023180"/>
    </source>
</evidence>
<dbReference type="GO" id="GO:0042612">
    <property type="term" value="C:MHC class I protein complex"/>
    <property type="evidence" value="ECO:0007669"/>
    <property type="project" value="UniProtKB-KW"/>
</dbReference>
<evidence type="ECO:0000256" key="2">
    <source>
        <dbReference type="ARBA" id="ARBA00022451"/>
    </source>
</evidence>
<dbReference type="GO" id="GO:0009897">
    <property type="term" value="C:external side of plasma membrane"/>
    <property type="evidence" value="ECO:0007669"/>
    <property type="project" value="TreeGrafter"/>
</dbReference>
<sequence length="77" mass="8751">SLRYFHIVVSEPSLGVPEFAVVGYVDGSLISRYDSKMGRVVPQADWMANNLDQQYWDGETQTGQRNEQVCRVNLDTL</sequence>
<dbReference type="GO" id="GO:0006955">
    <property type="term" value="P:immune response"/>
    <property type="evidence" value="ECO:0007669"/>
    <property type="project" value="TreeGrafter"/>
</dbReference>
<keyword evidence="5" id="KW-0391">Immunity</keyword>
<dbReference type="PANTHER" id="PTHR16675:SF242">
    <property type="entry name" value="MAJOR HISTOCOMPATIBILITY COMPLEX CLASS I-RELATED GENE PROTEIN"/>
    <property type="match status" value="1"/>
</dbReference>